<dbReference type="OrthoDB" id="5586077at2759"/>
<organism evidence="1 2">
    <name type="scientific">Coemansia pectinata</name>
    <dbReference type="NCBI Taxonomy" id="1052879"/>
    <lineage>
        <taxon>Eukaryota</taxon>
        <taxon>Fungi</taxon>
        <taxon>Fungi incertae sedis</taxon>
        <taxon>Zoopagomycota</taxon>
        <taxon>Kickxellomycotina</taxon>
        <taxon>Kickxellomycetes</taxon>
        <taxon>Kickxellales</taxon>
        <taxon>Kickxellaceae</taxon>
        <taxon>Coemansia</taxon>
    </lineage>
</organism>
<proteinExistence type="predicted"/>
<reference evidence="1" key="1">
    <citation type="submission" date="2022-07" db="EMBL/GenBank/DDBJ databases">
        <title>Phylogenomic reconstructions and comparative analyses of Kickxellomycotina fungi.</title>
        <authorList>
            <person name="Reynolds N.K."/>
            <person name="Stajich J.E."/>
            <person name="Barry K."/>
            <person name="Grigoriev I.V."/>
            <person name="Crous P."/>
            <person name="Smith M.E."/>
        </authorList>
    </citation>
    <scope>NUCLEOTIDE SEQUENCE</scope>
    <source>
        <strain evidence="1">BCRC 34297</strain>
    </source>
</reference>
<comment type="caution">
    <text evidence="1">The sequence shown here is derived from an EMBL/GenBank/DDBJ whole genome shotgun (WGS) entry which is preliminary data.</text>
</comment>
<dbReference type="Proteomes" id="UP001140011">
    <property type="component" value="Unassembled WGS sequence"/>
</dbReference>
<feature type="non-terminal residue" evidence="1">
    <location>
        <position position="144"/>
    </location>
</feature>
<dbReference type="EMBL" id="JANBUH010000319">
    <property type="protein sequence ID" value="KAJ2752120.1"/>
    <property type="molecule type" value="Genomic_DNA"/>
</dbReference>
<evidence type="ECO:0000313" key="2">
    <source>
        <dbReference type="Proteomes" id="UP001140011"/>
    </source>
</evidence>
<accession>A0A9W8GYH0</accession>
<name>A0A9W8GYH0_9FUNG</name>
<protein>
    <submittedName>
        <fullName evidence="1">Uncharacterized protein</fullName>
    </submittedName>
</protein>
<sequence length="144" mass="14789">MDLDKLASDPALEANVARILQAAPPPTAQLSSSAVCKRLVQFGSSAKTLGQFESACRMFGRFDRDALESVYSAIQTHRRAPASVSASSVFGSAHTTTIGGASVADEQAGSSGGGLIYVPKSKRATATDAATENKGKQSVLGLDA</sequence>
<dbReference type="AlphaFoldDB" id="A0A9W8GYH0"/>
<gene>
    <name evidence="1" type="ORF">GGI19_004033</name>
</gene>
<evidence type="ECO:0000313" key="1">
    <source>
        <dbReference type="EMBL" id="KAJ2752120.1"/>
    </source>
</evidence>
<keyword evidence="2" id="KW-1185">Reference proteome</keyword>